<feature type="domain" description="DhaL" evidence="1">
    <location>
        <begin position="21"/>
        <end position="244"/>
    </location>
</feature>
<evidence type="ECO:0000259" key="1">
    <source>
        <dbReference type="PROSITE" id="PS51480"/>
    </source>
</evidence>
<dbReference type="Pfam" id="PF02734">
    <property type="entry name" value="Dak2"/>
    <property type="match status" value="1"/>
</dbReference>
<dbReference type="Pfam" id="PF13684">
    <property type="entry name" value="FakA-like_C"/>
    <property type="match status" value="1"/>
</dbReference>
<accession>A0ABP7E1F8</accession>
<dbReference type="InterPro" id="IPR036117">
    <property type="entry name" value="DhaL_dom_sf"/>
</dbReference>
<dbReference type="InterPro" id="IPR050270">
    <property type="entry name" value="DegV_domain_contain"/>
</dbReference>
<sequence>MSSAVTSDGGVGSLAPPEIWRLCLTWLERSAEVITASAAGLNAINVFPVADSDTGTNLQQTLTGMIDHLSGATTDDWAAELVPTGEPSEPDVGPADRVVRAAVLSAHGNSGAIVAEMIISLSRALERSGLIVVSRPERGLAQVLRTVATAGRRAVARPVEGTILTVADAAADAAEQAVVDRVAERSAADPAVGISRVLAVAEVARAAAAAALRATPEALAPLADAGVVDAGGQAYVLLLDVLVEVLGGRVAAPLPDRAVAVRRPPPADQTPSEYEVMYALRGTGIDALDTLRERLSVLGDSVVVVGDRTVAQVHVHLADAGAAVEAGLSCGRINQIRITALPPSAVAVSGRAVVAVVAGPGLAEAVTGLGGTPVLPTGSHVSAEELTAALQQSCGEVIVLPNDMECLEIAGHLAAELRAQGRRVAVIPTVAQVQGLAALAVHDAGADFDSAVVAMSSTAGHARHAAVTIAESPAMTMAGRCEVGDVLGLVDGDFVEIGADLAEVAWRVVERLLTSGGGELLTLVRGGGADDRLLGRLRARIRAWSPSVDVEVIDGGQARYPLLVGLE</sequence>
<dbReference type="EMBL" id="BAAAYX010000014">
    <property type="protein sequence ID" value="GAA3712335.1"/>
    <property type="molecule type" value="Genomic_DNA"/>
</dbReference>
<name>A0ABP7E1F8_9ACTN</name>
<dbReference type="InterPro" id="IPR004007">
    <property type="entry name" value="DhaL_dom"/>
</dbReference>
<reference evidence="3" key="1">
    <citation type="journal article" date="2019" name="Int. J. Syst. Evol. Microbiol.">
        <title>The Global Catalogue of Microorganisms (GCM) 10K type strain sequencing project: providing services to taxonomists for standard genome sequencing and annotation.</title>
        <authorList>
            <consortium name="The Broad Institute Genomics Platform"/>
            <consortium name="The Broad Institute Genome Sequencing Center for Infectious Disease"/>
            <person name="Wu L."/>
            <person name="Ma J."/>
        </authorList>
    </citation>
    <scope>NUCLEOTIDE SEQUENCE [LARGE SCALE GENOMIC DNA]</scope>
    <source>
        <strain evidence="3">JCM 16548</strain>
    </source>
</reference>
<dbReference type="SMART" id="SM01120">
    <property type="entry name" value="Dak2"/>
    <property type="match status" value="1"/>
</dbReference>
<comment type="caution">
    <text evidence="2">The sequence shown here is derived from an EMBL/GenBank/DDBJ whole genome shotgun (WGS) entry which is preliminary data.</text>
</comment>
<dbReference type="Pfam" id="PF21645">
    <property type="entry name" value="FakA-like_M"/>
    <property type="match status" value="1"/>
</dbReference>
<dbReference type="RefSeq" id="WP_344813651.1">
    <property type="nucleotide sequence ID" value="NZ_BAAAYX010000014.1"/>
</dbReference>
<gene>
    <name evidence="2" type="ORF">GCM10022204_34060</name>
</gene>
<proteinExistence type="predicted"/>
<evidence type="ECO:0000313" key="2">
    <source>
        <dbReference type="EMBL" id="GAA3712335.1"/>
    </source>
</evidence>
<dbReference type="PROSITE" id="PS51480">
    <property type="entry name" value="DHAL"/>
    <property type="match status" value="1"/>
</dbReference>
<protein>
    <submittedName>
        <fullName evidence="2">DAK2 domain-containing protein</fullName>
    </submittedName>
</protein>
<dbReference type="InterPro" id="IPR033470">
    <property type="entry name" value="FakA-like_C"/>
</dbReference>
<organism evidence="2 3">
    <name type="scientific">Microlunatus aurantiacus</name>
    <dbReference type="NCBI Taxonomy" id="446786"/>
    <lineage>
        <taxon>Bacteria</taxon>
        <taxon>Bacillati</taxon>
        <taxon>Actinomycetota</taxon>
        <taxon>Actinomycetes</taxon>
        <taxon>Propionibacteriales</taxon>
        <taxon>Propionibacteriaceae</taxon>
        <taxon>Microlunatus</taxon>
    </lineage>
</organism>
<dbReference type="Gene3D" id="1.25.40.340">
    <property type="match status" value="1"/>
</dbReference>
<dbReference type="SMART" id="SM01121">
    <property type="entry name" value="Dak1_2"/>
    <property type="match status" value="1"/>
</dbReference>
<dbReference type="SUPFAM" id="SSF101473">
    <property type="entry name" value="DhaL-like"/>
    <property type="match status" value="1"/>
</dbReference>
<dbReference type="PANTHER" id="PTHR33434">
    <property type="entry name" value="DEGV DOMAIN-CONTAINING PROTEIN DR_1986-RELATED"/>
    <property type="match status" value="1"/>
</dbReference>
<dbReference type="PANTHER" id="PTHR33434:SF4">
    <property type="entry name" value="PHOSPHATASE PROTEIN"/>
    <property type="match status" value="1"/>
</dbReference>
<dbReference type="Proteomes" id="UP001500051">
    <property type="component" value="Unassembled WGS sequence"/>
</dbReference>
<dbReference type="InterPro" id="IPR048394">
    <property type="entry name" value="FakA-like_M"/>
</dbReference>
<keyword evidence="3" id="KW-1185">Reference proteome</keyword>
<evidence type="ECO:0000313" key="3">
    <source>
        <dbReference type="Proteomes" id="UP001500051"/>
    </source>
</evidence>